<evidence type="ECO:0000256" key="7">
    <source>
        <dbReference type="ARBA" id="ARBA00022679"/>
    </source>
</evidence>
<dbReference type="AlphaFoldDB" id="A0A7U4E9E6"/>
<evidence type="ECO:0000256" key="10">
    <source>
        <dbReference type="ARBA" id="ARBA00022777"/>
    </source>
</evidence>
<feature type="transmembrane region" description="Helical" evidence="13">
    <location>
        <begin position="304"/>
        <end position="325"/>
    </location>
</feature>
<dbReference type="GO" id="GO:0090563">
    <property type="term" value="F:protein-phosphocysteine-sugar phosphotransferase activity"/>
    <property type="evidence" value="ECO:0007669"/>
    <property type="project" value="TreeGrafter"/>
</dbReference>
<feature type="transmembrane region" description="Helical" evidence="13">
    <location>
        <begin position="576"/>
        <end position="593"/>
    </location>
</feature>
<evidence type="ECO:0000313" key="17">
    <source>
        <dbReference type="EMBL" id="AEM68415.1"/>
    </source>
</evidence>
<dbReference type="GO" id="GO:0005351">
    <property type="term" value="F:carbohydrate:proton symporter activity"/>
    <property type="evidence" value="ECO:0007669"/>
    <property type="project" value="InterPro"/>
</dbReference>
<keyword evidence="4" id="KW-1003">Cell membrane</keyword>
<gene>
    <name evidence="17" type="primary">fruA</name>
    <name evidence="17" type="ordered locus">MPUT_0007</name>
</gene>
<dbReference type="Gene3D" id="3.40.50.2300">
    <property type="match status" value="1"/>
</dbReference>
<accession>A0A7U4E9E6</accession>
<feature type="domain" description="PTS EIIC type-2" evidence="16">
    <location>
        <begin position="293"/>
        <end position="670"/>
    </location>
</feature>
<feature type="transmembrane region" description="Helical" evidence="13">
    <location>
        <begin position="345"/>
        <end position="367"/>
    </location>
</feature>
<dbReference type="Gene3D" id="3.40.930.10">
    <property type="entry name" value="Mannitol-specific EII, Chain A"/>
    <property type="match status" value="1"/>
</dbReference>
<dbReference type="Proteomes" id="UP000008907">
    <property type="component" value="Chromosome"/>
</dbReference>
<evidence type="ECO:0000256" key="6">
    <source>
        <dbReference type="ARBA" id="ARBA00022597"/>
    </source>
</evidence>
<dbReference type="InterPro" id="IPR004715">
    <property type="entry name" value="PTS_IIA_fruc"/>
</dbReference>
<evidence type="ECO:0000256" key="1">
    <source>
        <dbReference type="ARBA" id="ARBA00004429"/>
    </source>
</evidence>
<evidence type="ECO:0000256" key="4">
    <source>
        <dbReference type="ARBA" id="ARBA00022475"/>
    </source>
</evidence>
<feature type="transmembrane region" description="Helical" evidence="13">
    <location>
        <begin position="492"/>
        <end position="510"/>
    </location>
</feature>
<dbReference type="InterPro" id="IPR003501">
    <property type="entry name" value="PTS_EIIB_2/3"/>
</dbReference>
<dbReference type="PANTHER" id="PTHR30505:SF0">
    <property type="entry name" value="FRUCTOSE-LIKE PTS SYSTEM EIIBC COMPONENT-RELATED"/>
    <property type="match status" value="1"/>
</dbReference>
<dbReference type="Pfam" id="PF02378">
    <property type="entry name" value="PTS_EIIC"/>
    <property type="match status" value="1"/>
</dbReference>
<evidence type="ECO:0000259" key="16">
    <source>
        <dbReference type="PROSITE" id="PS51104"/>
    </source>
</evidence>
<dbReference type="InterPro" id="IPR003353">
    <property type="entry name" value="PTS_IIB_fruc"/>
</dbReference>
<keyword evidence="5" id="KW-0597">Phosphoprotein</keyword>
<dbReference type="NCBIfam" id="TIGR00848">
    <property type="entry name" value="fruA"/>
    <property type="match status" value="1"/>
</dbReference>
<dbReference type="InterPro" id="IPR050864">
    <property type="entry name" value="Bacterial_PTS_Sugar_Transport"/>
</dbReference>
<dbReference type="PROSITE" id="PS51099">
    <property type="entry name" value="PTS_EIIB_TYPE_2"/>
    <property type="match status" value="1"/>
</dbReference>
<protein>
    <submittedName>
        <fullName evidence="17">PTS system fructose specific enzyme IIABC component</fullName>
        <ecNumber evidence="17">2.7.1.69</ecNumber>
    </submittedName>
</protein>
<dbReference type="PROSITE" id="PS51104">
    <property type="entry name" value="PTS_EIIC_TYPE_2"/>
    <property type="match status" value="1"/>
</dbReference>
<feature type="transmembrane region" description="Helical" evidence="13">
    <location>
        <begin position="649"/>
        <end position="670"/>
    </location>
</feature>
<evidence type="ECO:0000256" key="3">
    <source>
        <dbReference type="ARBA" id="ARBA00022448"/>
    </source>
</evidence>
<evidence type="ECO:0000259" key="15">
    <source>
        <dbReference type="PROSITE" id="PS51099"/>
    </source>
</evidence>
<dbReference type="EC" id="2.7.1.69" evidence="17"/>
<dbReference type="InterPro" id="IPR002178">
    <property type="entry name" value="PTS_EIIA_type-2_dom"/>
</dbReference>
<dbReference type="SUPFAM" id="SSF52794">
    <property type="entry name" value="PTS system IIB component-like"/>
    <property type="match status" value="1"/>
</dbReference>
<keyword evidence="7 17" id="KW-0808">Transferase</keyword>
<name>A0A7U4E9E6_MYCPK</name>
<evidence type="ECO:0000256" key="8">
    <source>
        <dbReference type="ARBA" id="ARBA00022683"/>
    </source>
</evidence>
<dbReference type="Pfam" id="PF00359">
    <property type="entry name" value="PTS_EIIA_2"/>
    <property type="match status" value="1"/>
</dbReference>
<keyword evidence="12 13" id="KW-0472">Membrane</keyword>
<dbReference type="GO" id="GO:0009401">
    <property type="term" value="P:phosphoenolpyruvate-dependent sugar phosphotransferase system"/>
    <property type="evidence" value="ECO:0007669"/>
    <property type="project" value="UniProtKB-KW"/>
</dbReference>
<keyword evidence="9 13" id="KW-0812">Transmembrane</keyword>
<dbReference type="GO" id="GO:0016301">
    <property type="term" value="F:kinase activity"/>
    <property type="evidence" value="ECO:0007669"/>
    <property type="project" value="UniProtKB-KW"/>
</dbReference>
<dbReference type="RefSeq" id="WP_014034771.1">
    <property type="nucleotide sequence ID" value="NC_015946.1"/>
</dbReference>
<evidence type="ECO:0000256" key="2">
    <source>
        <dbReference type="ARBA" id="ARBA00004496"/>
    </source>
</evidence>
<dbReference type="PANTHER" id="PTHR30505">
    <property type="entry name" value="FRUCTOSE-LIKE PERMEASE"/>
    <property type="match status" value="1"/>
</dbReference>
<keyword evidence="6" id="KW-0762">Sugar transport</keyword>
<keyword evidence="10" id="KW-0418">Kinase</keyword>
<dbReference type="InterPro" id="IPR006327">
    <property type="entry name" value="PTS_IIC_fruc"/>
</dbReference>
<dbReference type="Pfam" id="PF02302">
    <property type="entry name" value="PTS_IIB"/>
    <property type="match status" value="1"/>
</dbReference>
<dbReference type="GO" id="GO:0005886">
    <property type="term" value="C:plasma membrane"/>
    <property type="evidence" value="ECO:0007669"/>
    <property type="project" value="UniProtKB-SubCell"/>
</dbReference>
<evidence type="ECO:0000259" key="14">
    <source>
        <dbReference type="PROSITE" id="PS51094"/>
    </source>
</evidence>
<dbReference type="InterPro" id="IPR016152">
    <property type="entry name" value="PTrfase/Anion_transptr"/>
</dbReference>
<dbReference type="CDD" id="cd05569">
    <property type="entry name" value="PTS_IIB_fructose"/>
    <property type="match status" value="1"/>
</dbReference>
<dbReference type="InterPro" id="IPR036095">
    <property type="entry name" value="PTS_EIIB-like_sf"/>
</dbReference>
<dbReference type="NCBIfam" id="TIGR01427">
    <property type="entry name" value="PTS_IIC_fructo"/>
    <property type="match status" value="1"/>
</dbReference>
<evidence type="ECO:0000256" key="12">
    <source>
        <dbReference type="ARBA" id="ARBA00023136"/>
    </source>
</evidence>
<dbReference type="PROSITE" id="PS00372">
    <property type="entry name" value="PTS_EIIA_TYPE_2_HIS"/>
    <property type="match status" value="1"/>
</dbReference>
<feature type="transmembrane region" description="Helical" evidence="13">
    <location>
        <begin position="452"/>
        <end position="472"/>
    </location>
</feature>
<dbReference type="KEGG" id="mpf:MPUT_0007"/>
<keyword evidence="8" id="KW-0598">Phosphotransferase system</keyword>
<evidence type="ECO:0000256" key="13">
    <source>
        <dbReference type="SAM" id="Phobius"/>
    </source>
</evidence>
<feature type="transmembrane region" description="Helical" evidence="13">
    <location>
        <begin position="544"/>
        <end position="564"/>
    </location>
</feature>
<keyword evidence="3" id="KW-0813">Transport</keyword>
<dbReference type="EMBL" id="CP003021">
    <property type="protein sequence ID" value="AEM68415.1"/>
    <property type="molecule type" value="Genomic_DNA"/>
</dbReference>
<evidence type="ECO:0000256" key="5">
    <source>
        <dbReference type="ARBA" id="ARBA00022553"/>
    </source>
</evidence>
<evidence type="ECO:0000313" key="18">
    <source>
        <dbReference type="Proteomes" id="UP000008907"/>
    </source>
</evidence>
<dbReference type="FunFam" id="3.40.930.10:FF:000009">
    <property type="entry name" value="PTS system, fructose specific IIABC component"/>
    <property type="match status" value="1"/>
</dbReference>
<organism evidence="17 18">
    <name type="scientific">Mycoplasma putrefaciens (strain ATCC 15718 / NCTC 10155 / C30 KS-1 / KS-1)</name>
    <dbReference type="NCBI Taxonomy" id="743965"/>
    <lineage>
        <taxon>Bacteria</taxon>
        <taxon>Bacillati</taxon>
        <taxon>Mycoplasmatota</taxon>
        <taxon>Mollicutes</taxon>
        <taxon>Mycoplasmataceae</taxon>
        <taxon>Mycoplasma</taxon>
    </lineage>
</organism>
<dbReference type="GO" id="GO:0005737">
    <property type="term" value="C:cytoplasm"/>
    <property type="evidence" value="ECO:0007669"/>
    <property type="project" value="UniProtKB-SubCell"/>
</dbReference>
<dbReference type="InterPro" id="IPR003352">
    <property type="entry name" value="PTS_EIIC"/>
</dbReference>
<feature type="domain" description="PTS EIIA type-2" evidence="14">
    <location>
        <begin position="5"/>
        <end position="149"/>
    </location>
</feature>
<sequence>MQVKNLFNKNTSFFNKDFKTKDEVIDFLSSVLFEQNFISNKNDFIKAIYTREKQGSTGVGDGIAIPHALNSNVKKSVIAYISLKQPIHWDSFDNKPVDLIFMIATDGNDTNEHLDSLASISSYLMNPEFTNTLRQSKKFSDFTKVFANFKNENKESKAQNNNFKNNYDVIAITACPTGIAHTYLAQEKILEYAHSLGMNVKIETQGRRGIENALTEEDIKNAKVIILAHDKAIEGMSRFNGYKVLDTSTKDAIYNGKELISNFETNSKTKLVKNVKKESSAVGELSLKKFKDFKSNLLGGVSRMLPFVVAGGIILGLGFLIDFIAGNATIENSSNFGTVNRVAGWFSAAGKTAMMMMVPILGGYIAYSIVGAQGLMPGIVAGLLADGTGSFAYGASGSWSGLWTRLLPKGFIQTNSGFIGAMVGGYIAAFIVFSLTKLMTNFKKSFQGIRDIVFIPILSLLLISVTMFIINIPLGYVTHGIKLGLTWMAKNNLLVILGAVIGLMMCIDMGGPINKIAYVLGVASVNQELGSQPIMTNIMASSMAGGMVPPLGIALCTILFKNVWSSKERDAAKTNWLMGSFFISEGAIPFMIVDPKRISVSSLSGGFITGLLVGLFKITLPAPHGGIFVFPLLNSELFKNPNTAKALGIALFIVAIIIGTLSMSLILGFWKKFDIRKGKLQIVEIK</sequence>
<comment type="subcellular location">
    <subcellularLocation>
        <location evidence="1">Cell inner membrane</location>
        <topology evidence="1">Multi-pass membrane protein</topology>
    </subcellularLocation>
    <subcellularLocation>
        <location evidence="2">Cytoplasm</location>
    </subcellularLocation>
</comment>
<dbReference type="InterPro" id="IPR013011">
    <property type="entry name" value="PTS_EIIB_2"/>
</dbReference>
<keyword evidence="11 13" id="KW-1133">Transmembrane helix</keyword>
<evidence type="ECO:0000256" key="9">
    <source>
        <dbReference type="ARBA" id="ARBA00022692"/>
    </source>
</evidence>
<feature type="transmembrane region" description="Helical" evidence="13">
    <location>
        <begin position="374"/>
        <end position="396"/>
    </location>
</feature>
<dbReference type="CDD" id="cd00211">
    <property type="entry name" value="PTS_IIA_fru"/>
    <property type="match status" value="1"/>
</dbReference>
<proteinExistence type="predicted"/>
<feature type="transmembrane region" description="Helical" evidence="13">
    <location>
        <begin position="605"/>
        <end position="629"/>
    </location>
</feature>
<dbReference type="PROSITE" id="PS51094">
    <property type="entry name" value="PTS_EIIA_TYPE_2"/>
    <property type="match status" value="1"/>
</dbReference>
<dbReference type="SUPFAM" id="SSF55804">
    <property type="entry name" value="Phoshotransferase/anion transport protein"/>
    <property type="match status" value="1"/>
</dbReference>
<evidence type="ECO:0000256" key="11">
    <source>
        <dbReference type="ARBA" id="ARBA00022989"/>
    </source>
</evidence>
<dbReference type="InterPro" id="IPR013014">
    <property type="entry name" value="PTS_EIIC_2"/>
</dbReference>
<feature type="transmembrane region" description="Helical" evidence="13">
    <location>
        <begin position="416"/>
        <end position="440"/>
    </location>
</feature>
<feature type="domain" description="PTS EIIB type-2" evidence="15">
    <location>
        <begin position="169"/>
        <end position="265"/>
    </location>
</feature>
<reference evidence="17 18" key="1">
    <citation type="journal article" date="2011" name="J. Bacteriol.">
        <title>Genome Sequence of Mycoplasma putrefaciens Type Strain KS1.</title>
        <authorList>
            <person name="Calcutt M.J."/>
            <person name="Foecking M.F."/>
        </authorList>
    </citation>
    <scope>NUCLEOTIDE SEQUENCE [LARGE SCALE GENOMIC DNA]</scope>
    <source>
        <strain evidence="18">ATCC 15718 / NCTC 10155 / C30 KS-1 / KS-1</strain>
    </source>
</reference>
<dbReference type="FunFam" id="3.40.50.2300:FF:000014">
    <property type="entry name" value="PTS system fructose-like transporter subunit IIB"/>
    <property type="match status" value="1"/>
</dbReference>
<dbReference type="GO" id="GO:0022877">
    <property type="term" value="F:protein-N(PI)-phosphohistidine-fructose phosphotransferase system transporter activity"/>
    <property type="evidence" value="ECO:0007669"/>
    <property type="project" value="InterPro"/>
</dbReference>
<dbReference type="NCBIfam" id="TIGR00829">
    <property type="entry name" value="FRU"/>
    <property type="match status" value="1"/>
</dbReference>